<dbReference type="RefSeq" id="WP_129987552.1">
    <property type="nucleotide sequence ID" value="NZ_SDPU01000022.1"/>
</dbReference>
<protein>
    <submittedName>
        <fullName evidence="5">FAD-binding protein</fullName>
    </submittedName>
</protein>
<dbReference type="PANTHER" id="PTHR43762:SF1">
    <property type="entry name" value="D-ARABINONO-1,4-LACTONE OXIDASE"/>
    <property type="match status" value="1"/>
</dbReference>
<organism evidence="5 6">
    <name type="scientific">Nocardioides iriomotensis</name>
    <dbReference type="NCBI Taxonomy" id="715784"/>
    <lineage>
        <taxon>Bacteria</taxon>
        <taxon>Bacillati</taxon>
        <taxon>Actinomycetota</taxon>
        <taxon>Actinomycetes</taxon>
        <taxon>Propionibacteriales</taxon>
        <taxon>Nocardioidaceae</taxon>
        <taxon>Nocardioides</taxon>
    </lineage>
</organism>
<dbReference type="Gene3D" id="3.30.43.10">
    <property type="entry name" value="Uridine Diphospho-n-acetylenolpyruvylglucosamine Reductase, domain 2"/>
    <property type="match status" value="1"/>
</dbReference>
<keyword evidence="6" id="KW-1185">Reference proteome</keyword>
<dbReference type="PANTHER" id="PTHR43762">
    <property type="entry name" value="L-GULONOLACTONE OXIDASE"/>
    <property type="match status" value="1"/>
</dbReference>
<keyword evidence="1" id="KW-0285">Flavoprotein</keyword>
<evidence type="ECO:0000256" key="2">
    <source>
        <dbReference type="ARBA" id="ARBA00022827"/>
    </source>
</evidence>
<evidence type="ECO:0000313" key="5">
    <source>
        <dbReference type="EMBL" id="RYU11964.1"/>
    </source>
</evidence>
<dbReference type="OrthoDB" id="9800184at2"/>
<dbReference type="PIRSF" id="PIRSF000136">
    <property type="entry name" value="LGO_GLO"/>
    <property type="match status" value="1"/>
</dbReference>
<dbReference type="PROSITE" id="PS51387">
    <property type="entry name" value="FAD_PCMH"/>
    <property type="match status" value="1"/>
</dbReference>
<dbReference type="InterPro" id="IPR016166">
    <property type="entry name" value="FAD-bd_PCMH"/>
</dbReference>
<dbReference type="Gene3D" id="3.30.465.10">
    <property type="match status" value="1"/>
</dbReference>
<dbReference type="InterPro" id="IPR007173">
    <property type="entry name" value="ALO_C"/>
</dbReference>
<evidence type="ECO:0000256" key="1">
    <source>
        <dbReference type="ARBA" id="ARBA00022630"/>
    </source>
</evidence>
<dbReference type="Gene3D" id="3.30.70.2520">
    <property type="match status" value="1"/>
</dbReference>
<dbReference type="Pfam" id="PF04030">
    <property type="entry name" value="ALO"/>
    <property type="match status" value="1"/>
</dbReference>
<dbReference type="GO" id="GO:0080049">
    <property type="term" value="F:L-gulono-1,4-lactone dehydrogenase activity"/>
    <property type="evidence" value="ECO:0007669"/>
    <property type="project" value="TreeGrafter"/>
</dbReference>
<name>A0A4Q5J0S2_9ACTN</name>
<dbReference type="AlphaFoldDB" id="A0A4Q5J0S2"/>
<dbReference type="InterPro" id="IPR036318">
    <property type="entry name" value="FAD-bd_PCMH-like_sf"/>
</dbReference>
<dbReference type="SUPFAM" id="SSF56176">
    <property type="entry name" value="FAD-binding/transporter-associated domain-like"/>
    <property type="match status" value="1"/>
</dbReference>
<dbReference type="Pfam" id="PF01565">
    <property type="entry name" value="FAD_binding_4"/>
    <property type="match status" value="1"/>
</dbReference>
<evidence type="ECO:0000259" key="4">
    <source>
        <dbReference type="PROSITE" id="PS51387"/>
    </source>
</evidence>
<dbReference type="InterPro" id="IPR010031">
    <property type="entry name" value="FAD_lactone_oxidase-like"/>
</dbReference>
<dbReference type="GO" id="GO:0071949">
    <property type="term" value="F:FAD binding"/>
    <property type="evidence" value="ECO:0007669"/>
    <property type="project" value="InterPro"/>
</dbReference>
<dbReference type="NCBIfam" id="TIGR01679">
    <property type="entry name" value="bact_FAD_ox"/>
    <property type="match status" value="1"/>
</dbReference>
<accession>A0A4Q5J0S2</accession>
<reference evidence="5 6" key="1">
    <citation type="submission" date="2019-01" db="EMBL/GenBank/DDBJ databases">
        <title>Nocardioides guangzhouensis sp. nov., an actinobacterium isolated from soil.</title>
        <authorList>
            <person name="Fu Y."/>
            <person name="Cai Y."/>
            <person name="Lin Z."/>
            <person name="Chen P."/>
        </authorList>
    </citation>
    <scope>NUCLEOTIDE SEQUENCE [LARGE SCALE GENOMIC DNA]</scope>
    <source>
        <strain evidence="5 6">NBRC 105384</strain>
    </source>
</reference>
<keyword evidence="2" id="KW-0274">FAD</keyword>
<dbReference type="EMBL" id="SDPU01000022">
    <property type="protein sequence ID" value="RYU11964.1"/>
    <property type="molecule type" value="Genomic_DNA"/>
</dbReference>
<dbReference type="InterPro" id="IPR006094">
    <property type="entry name" value="Oxid_FAD_bind_N"/>
</dbReference>
<dbReference type="InterPro" id="IPR016164">
    <property type="entry name" value="FAD-linked_Oxase-like_C"/>
</dbReference>
<dbReference type="Proteomes" id="UP000291189">
    <property type="component" value="Unassembled WGS sequence"/>
</dbReference>
<dbReference type="InterPro" id="IPR016169">
    <property type="entry name" value="FAD-bd_PCMH_sub2"/>
</dbReference>
<dbReference type="InterPro" id="IPR016171">
    <property type="entry name" value="Vanillyl_alc_oxidase_C-sub2"/>
</dbReference>
<evidence type="ECO:0000256" key="3">
    <source>
        <dbReference type="ARBA" id="ARBA00023002"/>
    </source>
</evidence>
<feature type="domain" description="FAD-binding PCMH-type" evidence="4">
    <location>
        <begin position="12"/>
        <end position="181"/>
    </location>
</feature>
<keyword evidence="3" id="KW-0560">Oxidoreductase</keyword>
<proteinExistence type="predicted"/>
<dbReference type="SUPFAM" id="SSF55103">
    <property type="entry name" value="FAD-linked oxidases, C-terminal domain"/>
    <property type="match status" value="1"/>
</dbReference>
<sequence>MARAWQSWSGLTTAHPAQVLSPTSAEQVADAVLAARHQGLTVKMVGSGHSFTDVAAADGVMLRPSRLAGVTHVDRDAMTVTARAGTPLHQVNAELAGHGLSLHNMGDIDRQTLAGAISTGTHGSGRWASLSSQVTGLELVTADGAVVQVDADHDPELFQAARVGLGALGVLTAITFRVEPAFLLEAKEGPLTFAQLVRTFDELVATHHHVDVHWFPYSNHALVKRNDRTLDDPAPLSRTRAYVDDELLANQVFALTQRLGNRVPRTVVPLNRISSRALTSRTYTDLAHTVFVARRKVRFKEMEYAVPAEVGMDALIDARRVIDRGRWPVSFPVEIRYARAEEPWLSTAHGRDTVYLAFHVNAQTDHVAFFRAVEAVLRDHGGRPHWGKLHTRTAHDLSAAYPRWADVLAVRDRVDPDRAFTNRYLDRVLGR</sequence>
<dbReference type="GO" id="GO:0003885">
    <property type="term" value="F:D-arabinono-1,4-lactone oxidase activity"/>
    <property type="evidence" value="ECO:0007669"/>
    <property type="project" value="InterPro"/>
</dbReference>
<comment type="caution">
    <text evidence="5">The sequence shown here is derived from an EMBL/GenBank/DDBJ whole genome shotgun (WGS) entry which is preliminary data.</text>
</comment>
<dbReference type="Gene3D" id="1.10.45.10">
    <property type="entry name" value="Vanillyl-alcohol Oxidase, Chain A, domain 4"/>
    <property type="match status" value="1"/>
</dbReference>
<evidence type="ECO:0000313" key="6">
    <source>
        <dbReference type="Proteomes" id="UP000291189"/>
    </source>
</evidence>
<dbReference type="GO" id="GO:0016020">
    <property type="term" value="C:membrane"/>
    <property type="evidence" value="ECO:0007669"/>
    <property type="project" value="InterPro"/>
</dbReference>
<dbReference type="InterPro" id="IPR016167">
    <property type="entry name" value="FAD-bd_PCMH_sub1"/>
</dbReference>
<gene>
    <name evidence="5" type="ORF">ETU37_11950</name>
</gene>